<reference evidence="2" key="1">
    <citation type="submission" date="2017-01" db="EMBL/GenBank/DDBJ databases">
        <title>Novel pathways for hydrocarbon cycling and metabolic interdependencies in hydrothermal sediment communities.</title>
        <authorList>
            <person name="Dombrowski N."/>
            <person name="Seitz K."/>
            <person name="Teske A."/>
            <person name="Baker B."/>
        </authorList>
    </citation>
    <scope>NUCLEOTIDE SEQUENCE [LARGE SCALE GENOMIC DNA]</scope>
</reference>
<dbReference type="AlphaFoldDB" id="A0A1V4QEB9"/>
<dbReference type="Gene3D" id="3.20.20.70">
    <property type="entry name" value="Aldolase class I"/>
    <property type="match status" value="1"/>
</dbReference>
<proteinExistence type="predicted"/>
<evidence type="ECO:0000313" key="1">
    <source>
        <dbReference type="EMBL" id="OPX17572.1"/>
    </source>
</evidence>
<sequence length="98" mass="11142">MSAYNIGDIDNGLEIDKILKMAHRYSKYSAGDCLGCWAAKVCGVCFSHAVRNNDFDINRKREYCKQSLASKHNDLVIYATIMEQNPRAFDFANEMVII</sequence>
<evidence type="ECO:0000313" key="2">
    <source>
        <dbReference type="Proteomes" id="UP000191663"/>
    </source>
</evidence>
<organism evidence="1 2">
    <name type="scientific">candidate division WOR-3 bacterium 4484_100</name>
    <dbReference type="NCBI Taxonomy" id="1936077"/>
    <lineage>
        <taxon>Bacteria</taxon>
        <taxon>Bacteria division WOR-3</taxon>
    </lineage>
</organism>
<protein>
    <submittedName>
        <fullName evidence="1">Uncharacterized protein</fullName>
    </submittedName>
</protein>
<comment type="caution">
    <text evidence="1">The sequence shown here is derived from an EMBL/GenBank/DDBJ whole genome shotgun (WGS) entry which is preliminary data.</text>
</comment>
<dbReference type="Proteomes" id="UP000191663">
    <property type="component" value="Unassembled WGS sequence"/>
</dbReference>
<name>A0A1V4QEB9_UNCW3</name>
<gene>
    <name evidence="1" type="ORF">BXT86_05760</name>
</gene>
<dbReference type="EMBL" id="MUKB01000106">
    <property type="protein sequence ID" value="OPX17572.1"/>
    <property type="molecule type" value="Genomic_DNA"/>
</dbReference>
<dbReference type="InterPro" id="IPR013785">
    <property type="entry name" value="Aldolase_TIM"/>
</dbReference>
<accession>A0A1V4QEB9</accession>